<keyword evidence="3" id="KW-1185">Reference proteome</keyword>
<dbReference type="GO" id="GO:0016020">
    <property type="term" value="C:membrane"/>
    <property type="evidence" value="ECO:0007669"/>
    <property type="project" value="InterPro"/>
</dbReference>
<dbReference type="EMBL" id="JARKIB010000130">
    <property type="protein sequence ID" value="KAJ7734807.1"/>
    <property type="molecule type" value="Genomic_DNA"/>
</dbReference>
<dbReference type="Gene3D" id="1.20.1300.10">
    <property type="entry name" value="Fumarate reductase/succinate dehydrogenase, transmembrane subunit"/>
    <property type="match status" value="1"/>
</dbReference>
<gene>
    <name evidence="2" type="ORF">B0H16DRAFT_150689</name>
</gene>
<organism evidence="2 3">
    <name type="scientific">Mycena metata</name>
    <dbReference type="NCBI Taxonomy" id="1033252"/>
    <lineage>
        <taxon>Eukaryota</taxon>
        <taxon>Fungi</taxon>
        <taxon>Dikarya</taxon>
        <taxon>Basidiomycota</taxon>
        <taxon>Agaricomycotina</taxon>
        <taxon>Agaricomycetes</taxon>
        <taxon>Agaricomycetidae</taxon>
        <taxon>Agaricales</taxon>
        <taxon>Marasmiineae</taxon>
        <taxon>Mycenaceae</taxon>
        <taxon>Mycena</taxon>
    </lineage>
</organism>
<sequence length="164" mass="18413">MLAVLYGFSLAYLVAPDTAKYAGKVLLAAPFAFRGLNGIRHLSWDMGKCASRFCCDFLFCRFLFAVRLRSLRPASRLTLLGRDRPRSLRLVCFFVSTFPSFLPFPLPSFLPPIKSNANDPPRTCTKPATPSSRERPSPPSHWCFCSLIEEINVLLRFSSGSPVY</sequence>
<feature type="region of interest" description="Disordered" evidence="1">
    <location>
        <begin position="119"/>
        <end position="138"/>
    </location>
</feature>
<protein>
    <submittedName>
        <fullName evidence="2">Uncharacterized protein</fullName>
    </submittedName>
</protein>
<accession>A0AAD7I4C4</accession>
<reference evidence="2" key="1">
    <citation type="submission" date="2023-03" db="EMBL/GenBank/DDBJ databases">
        <title>Massive genome expansion in bonnet fungi (Mycena s.s.) driven by repeated elements and novel gene families across ecological guilds.</title>
        <authorList>
            <consortium name="Lawrence Berkeley National Laboratory"/>
            <person name="Harder C.B."/>
            <person name="Miyauchi S."/>
            <person name="Viragh M."/>
            <person name="Kuo A."/>
            <person name="Thoen E."/>
            <person name="Andreopoulos B."/>
            <person name="Lu D."/>
            <person name="Skrede I."/>
            <person name="Drula E."/>
            <person name="Henrissat B."/>
            <person name="Morin E."/>
            <person name="Kohler A."/>
            <person name="Barry K."/>
            <person name="LaButti K."/>
            <person name="Morin E."/>
            <person name="Salamov A."/>
            <person name="Lipzen A."/>
            <person name="Mereny Z."/>
            <person name="Hegedus B."/>
            <person name="Baldrian P."/>
            <person name="Stursova M."/>
            <person name="Weitz H."/>
            <person name="Taylor A."/>
            <person name="Grigoriev I.V."/>
            <person name="Nagy L.G."/>
            <person name="Martin F."/>
            <person name="Kauserud H."/>
        </authorList>
    </citation>
    <scope>NUCLEOTIDE SEQUENCE</scope>
    <source>
        <strain evidence="2">CBHHK182m</strain>
    </source>
</reference>
<evidence type="ECO:0000313" key="2">
    <source>
        <dbReference type="EMBL" id="KAJ7734807.1"/>
    </source>
</evidence>
<dbReference type="InterPro" id="IPR034804">
    <property type="entry name" value="SQR/QFR_C/D"/>
</dbReference>
<name>A0AAD7I4C4_9AGAR</name>
<dbReference type="AlphaFoldDB" id="A0AAD7I4C4"/>
<comment type="caution">
    <text evidence="2">The sequence shown here is derived from an EMBL/GenBank/DDBJ whole genome shotgun (WGS) entry which is preliminary data.</text>
</comment>
<dbReference type="Proteomes" id="UP001215598">
    <property type="component" value="Unassembled WGS sequence"/>
</dbReference>
<evidence type="ECO:0000313" key="3">
    <source>
        <dbReference type="Proteomes" id="UP001215598"/>
    </source>
</evidence>
<evidence type="ECO:0000256" key="1">
    <source>
        <dbReference type="SAM" id="MobiDB-lite"/>
    </source>
</evidence>
<proteinExistence type="predicted"/>